<dbReference type="AlphaFoldDB" id="A0A1H9Q0V8"/>
<keyword evidence="2" id="KW-1185">Reference proteome</keyword>
<evidence type="ECO:0000313" key="1">
    <source>
        <dbReference type="EMBL" id="SER54064.1"/>
    </source>
</evidence>
<accession>A0A1H9Q0V8</accession>
<protein>
    <submittedName>
        <fullName evidence="1">Uncharacterized protein</fullName>
    </submittedName>
</protein>
<dbReference type="RefSeq" id="WP_074724300.1">
    <property type="nucleotide sequence ID" value="NZ_CBCRVS010000006.1"/>
</dbReference>
<evidence type="ECO:0000313" key="2">
    <source>
        <dbReference type="Proteomes" id="UP000183658"/>
    </source>
</evidence>
<dbReference type="EMBL" id="FOFZ01000015">
    <property type="protein sequence ID" value="SER54064.1"/>
    <property type="molecule type" value="Genomic_DNA"/>
</dbReference>
<sequence length="390" mass="45365">MKEIIMISEVVHNGEAHLQVNSCFVQMVSMLHPSKRIVFRAEAKHIAALKKSLPHSECSNLEFLSYEKYYNEKKYNWGLRIIGESLQIIKSLRKGKSLGNELYIWTCLFPTGHFFLNFLLLFQRDRKHLIILHGELEYLKVKNKRIIEIIFGLVLRLGMNLSTKQTKYIVLGDNIKKSLSDKIGQRILKRTYSILHPYNFFVEKDLITVNNSECLIIGAIGTQMLSKNSNYIYSLANYFKEDILKSKISFVTIGKVLPELHQYETDLVKKFYSNSFVSQKEFEFEISKLDYIIFFYDNTAYQLCASGAIFEAIRLGVPVISIKNDYFNWLFDSYGAMGFLCDTMEELEIVIMNLKNGEYKKDLEIFNNNMVQFKANNDIKNLALNLKSII</sequence>
<dbReference type="Proteomes" id="UP000183658">
    <property type="component" value="Unassembled WGS sequence"/>
</dbReference>
<organism evidence="1 2">
    <name type="scientific">Flavobacterium frigoris</name>
    <dbReference type="NCBI Taxonomy" id="229204"/>
    <lineage>
        <taxon>Bacteria</taxon>
        <taxon>Pseudomonadati</taxon>
        <taxon>Bacteroidota</taxon>
        <taxon>Flavobacteriia</taxon>
        <taxon>Flavobacteriales</taxon>
        <taxon>Flavobacteriaceae</taxon>
        <taxon>Flavobacterium</taxon>
    </lineage>
</organism>
<reference evidence="2" key="1">
    <citation type="submission" date="2016-10" db="EMBL/GenBank/DDBJ databases">
        <authorList>
            <person name="Varghese N."/>
            <person name="Submissions S."/>
        </authorList>
    </citation>
    <scope>NUCLEOTIDE SEQUENCE [LARGE SCALE GENOMIC DNA]</scope>
    <source>
        <strain evidence="2">DSM 15719</strain>
    </source>
</reference>
<proteinExistence type="predicted"/>
<name>A0A1H9Q0V8_FLAFI</name>
<dbReference type="OrthoDB" id="1122630at2"/>
<gene>
    <name evidence="1" type="ORF">SAMN05444355_1156</name>
</gene>